<evidence type="ECO:0000313" key="2">
    <source>
        <dbReference type="EMBL" id="KAF3559335.1"/>
    </source>
</evidence>
<sequence length="336" mass="36563">MGDTLVREEETENVGIEDPVLVSDSSSEEREDEEKENDGIEETSLPHPAEEETTYEAGDTNVPPPPVVDSLVPISTRVEDPTVAATKDPVVIRKRTARALYSALVVFRSRRRLGASFYLENKGLNLRVEGYFVCFLNDNRDIAMKWNDSVRVSPAGDTGAVGFDNSRAMIELMNSAAIGGTASGVGVGSAPGAPKSTKMEEVRNGMAKNVLFRSGLKGYKSDKKIQEPQDRRDSHSRCPSFVPLWALMSEAEYTGLNKALSKPGLATKPTKSIRLTGLGSVIRWALWRDVIHLLRSPHIYSLNISSSIVELLLLNGLQQGSDICTQGIGGTRSVSS</sequence>
<dbReference type="Proteomes" id="UP000712600">
    <property type="component" value="Unassembled WGS sequence"/>
</dbReference>
<feature type="compositionally biased region" description="Acidic residues" evidence="1">
    <location>
        <begin position="29"/>
        <end position="41"/>
    </location>
</feature>
<evidence type="ECO:0000313" key="3">
    <source>
        <dbReference type="Proteomes" id="UP000712600"/>
    </source>
</evidence>
<proteinExistence type="predicted"/>
<dbReference type="EMBL" id="QGKX02000996">
    <property type="protein sequence ID" value="KAF3559335.1"/>
    <property type="molecule type" value="Genomic_DNA"/>
</dbReference>
<feature type="region of interest" description="Disordered" evidence="1">
    <location>
        <begin position="1"/>
        <end position="66"/>
    </location>
</feature>
<reference evidence="2" key="1">
    <citation type="submission" date="2019-12" db="EMBL/GenBank/DDBJ databases">
        <title>Genome sequencing and annotation of Brassica cretica.</title>
        <authorList>
            <person name="Studholme D.J."/>
            <person name="Sarris P."/>
        </authorList>
    </citation>
    <scope>NUCLEOTIDE SEQUENCE</scope>
    <source>
        <strain evidence="2">PFS-109/04</strain>
        <tissue evidence="2">Leaf</tissue>
    </source>
</reference>
<gene>
    <name evidence="2" type="ORF">F2Q69_00014323</name>
</gene>
<organism evidence="2 3">
    <name type="scientific">Brassica cretica</name>
    <name type="common">Mustard</name>
    <dbReference type="NCBI Taxonomy" id="69181"/>
    <lineage>
        <taxon>Eukaryota</taxon>
        <taxon>Viridiplantae</taxon>
        <taxon>Streptophyta</taxon>
        <taxon>Embryophyta</taxon>
        <taxon>Tracheophyta</taxon>
        <taxon>Spermatophyta</taxon>
        <taxon>Magnoliopsida</taxon>
        <taxon>eudicotyledons</taxon>
        <taxon>Gunneridae</taxon>
        <taxon>Pentapetalae</taxon>
        <taxon>rosids</taxon>
        <taxon>malvids</taxon>
        <taxon>Brassicales</taxon>
        <taxon>Brassicaceae</taxon>
        <taxon>Brassiceae</taxon>
        <taxon>Brassica</taxon>
    </lineage>
</organism>
<evidence type="ECO:0000256" key="1">
    <source>
        <dbReference type="SAM" id="MobiDB-lite"/>
    </source>
</evidence>
<comment type="caution">
    <text evidence="2">The sequence shown here is derived from an EMBL/GenBank/DDBJ whole genome shotgun (WGS) entry which is preliminary data.</text>
</comment>
<protein>
    <submittedName>
        <fullName evidence="2">Uncharacterized protein</fullName>
    </submittedName>
</protein>
<dbReference type="AlphaFoldDB" id="A0A8S9R790"/>
<accession>A0A8S9R790</accession>
<name>A0A8S9R790_BRACR</name>